<dbReference type="Pfam" id="PF05014">
    <property type="entry name" value="Nuc_deoxyrib_tr"/>
    <property type="match status" value="1"/>
</dbReference>
<gene>
    <name evidence="1" type="ORF">HGP29_08170</name>
</gene>
<comment type="caution">
    <text evidence="1">The sequence shown here is derived from an EMBL/GenBank/DDBJ whole genome shotgun (WGS) entry which is preliminary data.</text>
</comment>
<proteinExistence type="predicted"/>
<dbReference type="InterPro" id="IPR007710">
    <property type="entry name" value="Nucleoside_deoxyribTrfase"/>
</dbReference>
<evidence type="ECO:0000313" key="1">
    <source>
        <dbReference type="EMBL" id="NLR91179.1"/>
    </source>
</evidence>
<dbReference type="Gene3D" id="3.40.50.450">
    <property type="match status" value="1"/>
</dbReference>
<reference evidence="1 2" key="1">
    <citation type="submission" date="2020-04" db="EMBL/GenBank/DDBJ databases">
        <title>Flammeovirga sp. SR4, a novel species isolated from seawater.</title>
        <authorList>
            <person name="Wang X."/>
        </authorList>
    </citation>
    <scope>NUCLEOTIDE SEQUENCE [LARGE SCALE GENOMIC DNA]</scope>
    <source>
        <strain evidence="1 2">SR4</strain>
    </source>
</reference>
<dbReference type="AlphaFoldDB" id="A0A7X8SJ29"/>
<dbReference type="SUPFAM" id="SSF52309">
    <property type="entry name" value="N-(deoxy)ribosyltransferase-like"/>
    <property type="match status" value="1"/>
</dbReference>
<evidence type="ECO:0008006" key="3">
    <source>
        <dbReference type="Google" id="ProtNLM"/>
    </source>
</evidence>
<organism evidence="1 2">
    <name type="scientific">Flammeovirga agarivorans</name>
    <dbReference type="NCBI Taxonomy" id="2726742"/>
    <lineage>
        <taxon>Bacteria</taxon>
        <taxon>Pseudomonadati</taxon>
        <taxon>Bacteroidota</taxon>
        <taxon>Cytophagia</taxon>
        <taxon>Cytophagales</taxon>
        <taxon>Flammeovirgaceae</taxon>
        <taxon>Flammeovirga</taxon>
    </lineage>
</organism>
<dbReference type="Proteomes" id="UP000585050">
    <property type="component" value="Unassembled WGS sequence"/>
</dbReference>
<protein>
    <recommendedName>
        <fullName evidence="3">Nucleoside 2-deoxyribosyltransferase</fullName>
    </recommendedName>
</protein>
<dbReference type="RefSeq" id="WP_168881876.1">
    <property type="nucleotide sequence ID" value="NZ_JABAIL010000002.1"/>
</dbReference>
<accession>A0A7X8SJ29</accession>
<name>A0A7X8SJ29_9BACT</name>
<dbReference type="EMBL" id="JABAIL010000002">
    <property type="protein sequence ID" value="NLR91179.1"/>
    <property type="molecule type" value="Genomic_DNA"/>
</dbReference>
<evidence type="ECO:0000313" key="2">
    <source>
        <dbReference type="Proteomes" id="UP000585050"/>
    </source>
</evidence>
<sequence>MKKAYLGISFSNRKKFDKEIETLSLLLKQHNYHLFVFVDHYHFQPQQEQEMMATAFQEIDNSDLFIAELTTKAIGVGIELGYAYAKGIPVVYLLKKGSEYSTTAAGCASTIIEYDNIEDIEIKDLGV</sequence>
<keyword evidence="2" id="KW-1185">Reference proteome</keyword>